<accession>A0A1X6Z3G2</accession>
<dbReference type="SUPFAM" id="SSF55781">
    <property type="entry name" value="GAF domain-like"/>
    <property type="match status" value="1"/>
</dbReference>
<dbReference type="OrthoDB" id="9795133at2"/>
<feature type="domain" description="HTH luxR-type" evidence="5">
    <location>
        <begin position="254"/>
        <end position="319"/>
    </location>
</feature>
<reference evidence="6 7" key="1">
    <citation type="submission" date="2017-03" db="EMBL/GenBank/DDBJ databases">
        <authorList>
            <person name="Afonso C.L."/>
            <person name="Miller P.J."/>
            <person name="Scott M.A."/>
            <person name="Spackman E."/>
            <person name="Goraichik I."/>
            <person name="Dimitrov K.M."/>
            <person name="Suarez D.L."/>
            <person name="Swayne D.E."/>
        </authorList>
    </citation>
    <scope>NUCLEOTIDE SEQUENCE [LARGE SCALE GENOMIC DNA]</scope>
    <source>
        <strain evidence="6 7">CECT 7450</strain>
    </source>
</reference>
<dbReference type="Pfam" id="PF00196">
    <property type="entry name" value="GerE"/>
    <property type="match status" value="1"/>
</dbReference>
<name>A0A1X6Z3G2_9RHOB</name>
<evidence type="ECO:0000313" key="7">
    <source>
        <dbReference type="Proteomes" id="UP000193061"/>
    </source>
</evidence>
<evidence type="ECO:0000256" key="4">
    <source>
        <dbReference type="SAM" id="Coils"/>
    </source>
</evidence>
<keyword evidence="3" id="KW-0804">Transcription</keyword>
<organism evidence="6 7">
    <name type="scientific">Roseovarius albus</name>
    <dbReference type="NCBI Taxonomy" id="1247867"/>
    <lineage>
        <taxon>Bacteria</taxon>
        <taxon>Pseudomonadati</taxon>
        <taxon>Pseudomonadota</taxon>
        <taxon>Alphaproteobacteria</taxon>
        <taxon>Rhodobacterales</taxon>
        <taxon>Roseobacteraceae</taxon>
        <taxon>Roseovarius</taxon>
    </lineage>
</organism>
<dbReference type="CDD" id="cd06170">
    <property type="entry name" value="LuxR_C_like"/>
    <property type="match status" value="1"/>
</dbReference>
<evidence type="ECO:0000259" key="5">
    <source>
        <dbReference type="PROSITE" id="PS50043"/>
    </source>
</evidence>
<dbReference type="AlphaFoldDB" id="A0A1X6Z3G2"/>
<dbReference type="PROSITE" id="PS50043">
    <property type="entry name" value="HTH_LUXR_2"/>
    <property type="match status" value="1"/>
</dbReference>
<dbReference type="InterPro" id="IPR016032">
    <property type="entry name" value="Sig_transdc_resp-reg_C-effctor"/>
</dbReference>
<dbReference type="InterPro" id="IPR029016">
    <property type="entry name" value="GAF-like_dom_sf"/>
</dbReference>
<evidence type="ECO:0000313" key="6">
    <source>
        <dbReference type="EMBL" id="SLN39707.1"/>
    </source>
</evidence>
<dbReference type="Gene3D" id="3.30.450.40">
    <property type="match status" value="1"/>
</dbReference>
<evidence type="ECO:0000256" key="1">
    <source>
        <dbReference type="ARBA" id="ARBA00023015"/>
    </source>
</evidence>
<dbReference type="EMBL" id="FWFX01000005">
    <property type="protein sequence ID" value="SLN39707.1"/>
    <property type="molecule type" value="Genomic_DNA"/>
</dbReference>
<keyword evidence="1" id="KW-0805">Transcription regulation</keyword>
<dbReference type="SMART" id="SM00065">
    <property type="entry name" value="GAF"/>
    <property type="match status" value="1"/>
</dbReference>
<keyword evidence="4" id="KW-0175">Coiled coil</keyword>
<dbReference type="Pfam" id="PF01590">
    <property type="entry name" value="GAF"/>
    <property type="match status" value="1"/>
</dbReference>
<dbReference type="PRINTS" id="PR00038">
    <property type="entry name" value="HTHLUXR"/>
</dbReference>
<dbReference type="SMART" id="SM00421">
    <property type="entry name" value="HTH_LUXR"/>
    <property type="match status" value="1"/>
</dbReference>
<dbReference type="Gene3D" id="1.10.10.10">
    <property type="entry name" value="Winged helix-like DNA-binding domain superfamily/Winged helix DNA-binding domain"/>
    <property type="match status" value="1"/>
</dbReference>
<dbReference type="InterPro" id="IPR003018">
    <property type="entry name" value="GAF"/>
</dbReference>
<evidence type="ECO:0000256" key="3">
    <source>
        <dbReference type="ARBA" id="ARBA00023163"/>
    </source>
</evidence>
<dbReference type="GO" id="GO:0006355">
    <property type="term" value="P:regulation of DNA-templated transcription"/>
    <property type="evidence" value="ECO:0007669"/>
    <property type="project" value="InterPro"/>
</dbReference>
<gene>
    <name evidence="6" type="ORF">ROA7450_01892</name>
</gene>
<dbReference type="Proteomes" id="UP000193061">
    <property type="component" value="Unassembled WGS sequence"/>
</dbReference>
<sequence>MADRKPDISPETIEKWQRIVDLIARVADVPASLVMRTHEPHHSVYVTSQGTDNPYKPGCKFTLNEKLYCYGVLQRDGELLVEDAVCDPEWADNDDMEHGMSFYIGYPLKWPDGTIFGTICVLDSRRNRRALLFREGLQEFARVIEADLELLIEIKRRTALEAELQATLDQLEQRVSNRTADLEEANTALRVLLNSVETSRADYDANILRQIKGLVMPHLAKLRSRLESDPAGRVYVELAEQNLKSITSTMSGQLTTIFETLTPTEQEVAQMIMRGQTTKDIARTLSREPSTIEFHRNNIRNKLGLKRSGQNLRSLLLSIQ</sequence>
<dbReference type="InterPro" id="IPR000792">
    <property type="entry name" value="Tscrpt_reg_LuxR_C"/>
</dbReference>
<feature type="coiled-coil region" evidence="4">
    <location>
        <begin position="154"/>
        <end position="188"/>
    </location>
</feature>
<protein>
    <submittedName>
        <fullName evidence="6">Bacterial regulatory proteins, luxR family</fullName>
    </submittedName>
</protein>
<dbReference type="InterPro" id="IPR036388">
    <property type="entry name" value="WH-like_DNA-bd_sf"/>
</dbReference>
<keyword evidence="7" id="KW-1185">Reference proteome</keyword>
<dbReference type="RefSeq" id="WP_085805423.1">
    <property type="nucleotide sequence ID" value="NZ_FWFX01000005.1"/>
</dbReference>
<dbReference type="GO" id="GO:0003677">
    <property type="term" value="F:DNA binding"/>
    <property type="evidence" value="ECO:0007669"/>
    <property type="project" value="UniProtKB-KW"/>
</dbReference>
<dbReference type="SUPFAM" id="SSF46894">
    <property type="entry name" value="C-terminal effector domain of the bipartite response regulators"/>
    <property type="match status" value="1"/>
</dbReference>
<evidence type="ECO:0000256" key="2">
    <source>
        <dbReference type="ARBA" id="ARBA00023125"/>
    </source>
</evidence>
<proteinExistence type="predicted"/>
<dbReference type="PANTHER" id="PTHR44688">
    <property type="entry name" value="DNA-BINDING TRANSCRIPTIONAL ACTIVATOR DEVR_DOSR"/>
    <property type="match status" value="1"/>
</dbReference>
<keyword evidence="2" id="KW-0238">DNA-binding</keyword>
<dbReference type="PROSITE" id="PS00622">
    <property type="entry name" value="HTH_LUXR_1"/>
    <property type="match status" value="1"/>
</dbReference>
<dbReference type="PANTHER" id="PTHR44688:SF16">
    <property type="entry name" value="DNA-BINDING TRANSCRIPTIONAL ACTIVATOR DEVR_DOSR"/>
    <property type="match status" value="1"/>
</dbReference>